<evidence type="ECO:0000313" key="2">
    <source>
        <dbReference type="Proteomes" id="UP000199687"/>
    </source>
</evidence>
<dbReference type="AlphaFoldDB" id="A0A1H9S9C2"/>
<accession>A0A1H9S9C2</accession>
<dbReference type="Proteomes" id="UP000199687">
    <property type="component" value="Unassembled WGS sequence"/>
</dbReference>
<evidence type="ECO:0000313" key="1">
    <source>
        <dbReference type="EMBL" id="SER81607.1"/>
    </source>
</evidence>
<name>A0A1H9S9C2_9BACI</name>
<sequence>MFLRKKREEEHEDNYAVTIFYESDYDEEIYDQITDRLLIEGEMLGVTQSMQMTEEYKKMITQKFPDREVNFPGLAILDFDTEQLKENYKAMEKKHKWKNFFGMLTIEDYFKVEEELTTDYEKTLLYTTDVDEAIHFMLERSYNK</sequence>
<proteinExistence type="predicted"/>
<dbReference type="RefSeq" id="WP_089741128.1">
    <property type="nucleotide sequence ID" value="NZ_FOGL01000010.1"/>
</dbReference>
<dbReference type="EMBL" id="FOGL01000010">
    <property type="protein sequence ID" value="SER81607.1"/>
    <property type="molecule type" value="Genomic_DNA"/>
</dbReference>
<dbReference type="OrthoDB" id="2437079at2"/>
<organism evidence="1 2">
    <name type="scientific">Gracilibacillus ureilyticus</name>
    <dbReference type="NCBI Taxonomy" id="531814"/>
    <lineage>
        <taxon>Bacteria</taxon>
        <taxon>Bacillati</taxon>
        <taxon>Bacillota</taxon>
        <taxon>Bacilli</taxon>
        <taxon>Bacillales</taxon>
        <taxon>Bacillaceae</taxon>
        <taxon>Gracilibacillus</taxon>
    </lineage>
</organism>
<reference evidence="1 2" key="1">
    <citation type="submission" date="2016-10" db="EMBL/GenBank/DDBJ databases">
        <authorList>
            <person name="de Groot N.N."/>
        </authorList>
    </citation>
    <scope>NUCLEOTIDE SEQUENCE [LARGE SCALE GENOMIC DNA]</scope>
    <source>
        <strain evidence="1 2">CGMCC 1.7727</strain>
    </source>
</reference>
<gene>
    <name evidence="1" type="ORF">SAMN04487944_110146</name>
</gene>
<protein>
    <submittedName>
        <fullName evidence="1">Uncharacterized protein</fullName>
    </submittedName>
</protein>
<keyword evidence="2" id="KW-1185">Reference proteome</keyword>